<organism evidence="2 3">
    <name type="scientific">Pseudofulvimonas gallinarii</name>
    <dbReference type="NCBI Taxonomy" id="634155"/>
    <lineage>
        <taxon>Bacteria</taxon>
        <taxon>Pseudomonadati</taxon>
        <taxon>Pseudomonadota</taxon>
        <taxon>Gammaproteobacteria</taxon>
        <taxon>Lysobacterales</taxon>
        <taxon>Rhodanobacteraceae</taxon>
        <taxon>Pseudofulvimonas</taxon>
    </lineage>
</organism>
<dbReference type="GO" id="GO:0006355">
    <property type="term" value="P:regulation of DNA-templated transcription"/>
    <property type="evidence" value="ECO:0007669"/>
    <property type="project" value="InterPro"/>
</dbReference>
<proteinExistence type="predicted"/>
<dbReference type="InterPro" id="IPR036388">
    <property type="entry name" value="WH-like_DNA-bd_sf"/>
</dbReference>
<sequence>MLGISAVDERIYRHLVLHDGLTLSELTAALALGKRTTLRALEHLELNGLVRHSPETPRRYFVAPPDLAIEALILKRQESLQRARVTAQALQEAAAAGRAGGGPEQMVELIASREGERLVFEQLYIGAAHEVVTLMRLPMRVSRMEPPYDVSLLLQARERDVRFRTIVDGEYLNAPGGIGYLNAEIDAGVEAREVPHLPFKLVMADRRVAIIPLKLEQSDSHILVVRSSALLDALYALFEILWQRGAPVGLAGDAAAHQRMAGLGLDADEEALLDLLALGMNDKAIAHELSIAQRTLERRFAAILRALGARTRFQAGFLLGRLLEK</sequence>
<feature type="domain" description="HTH luxR-type" evidence="1">
    <location>
        <begin position="262"/>
        <end position="319"/>
    </location>
</feature>
<dbReference type="InterPro" id="IPR036390">
    <property type="entry name" value="WH_DNA-bd_sf"/>
</dbReference>
<dbReference type="SUPFAM" id="SSF46785">
    <property type="entry name" value="Winged helix' DNA-binding domain"/>
    <property type="match status" value="1"/>
</dbReference>
<dbReference type="RefSeq" id="WP_164483961.1">
    <property type="nucleotide sequence ID" value="NZ_JBHLWF010000032.1"/>
</dbReference>
<evidence type="ECO:0000313" key="2">
    <source>
        <dbReference type="EMBL" id="TCS98895.1"/>
    </source>
</evidence>
<evidence type="ECO:0000313" key="3">
    <source>
        <dbReference type="Proteomes" id="UP000294599"/>
    </source>
</evidence>
<evidence type="ECO:0000259" key="1">
    <source>
        <dbReference type="SMART" id="SM00421"/>
    </source>
</evidence>
<dbReference type="AlphaFoldDB" id="A0A4R3LHC0"/>
<comment type="caution">
    <text evidence="2">The sequence shown here is derived from an EMBL/GenBank/DDBJ whole genome shotgun (WGS) entry which is preliminary data.</text>
</comment>
<dbReference type="InterPro" id="IPR000792">
    <property type="entry name" value="Tscrpt_reg_LuxR_C"/>
</dbReference>
<dbReference type="PANTHER" id="PTHR34293">
    <property type="entry name" value="HTH-TYPE TRANSCRIPTIONAL REGULATOR TRMBL2"/>
    <property type="match status" value="1"/>
</dbReference>
<dbReference type="PANTHER" id="PTHR34293:SF1">
    <property type="entry name" value="HTH-TYPE TRANSCRIPTIONAL REGULATOR TRMBL2"/>
    <property type="match status" value="1"/>
</dbReference>
<keyword evidence="3" id="KW-1185">Reference proteome</keyword>
<dbReference type="SMART" id="SM00421">
    <property type="entry name" value="HTH_LUXR"/>
    <property type="match status" value="1"/>
</dbReference>
<dbReference type="Gene3D" id="1.10.10.10">
    <property type="entry name" value="Winged helix-like DNA-binding domain superfamily/Winged helix DNA-binding domain"/>
    <property type="match status" value="2"/>
</dbReference>
<dbReference type="InterPro" id="IPR051797">
    <property type="entry name" value="TrmB-like"/>
</dbReference>
<dbReference type="Proteomes" id="UP000294599">
    <property type="component" value="Unassembled WGS sequence"/>
</dbReference>
<dbReference type="EMBL" id="SMAF01000007">
    <property type="protein sequence ID" value="TCS98895.1"/>
    <property type="molecule type" value="Genomic_DNA"/>
</dbReference>
<dbReference type="SUPFAM" id="SSF56024">
    <property type="entry name" value="Phospholipase D/nuclease"/>
    <property type="match status" value="1"/>
</dbReference>
<dbReference type="Pfam" id="PF01978">
    <property type="entry name" value="TrmB"/>
    <property type="match status" value="1"/>
</dbReference>
<reference evidence="2 3" key="1">
    <citation type="submission" date="2019-03" db="EMBL/GenBank/DDBJ databases">
        <title>Genomic Encyclopedia of Type Strains, Phase IV (KMG-IV): sequencing the most valuable type-strain genomes for metagenomic binning, comparative biology and taxonomic classification.</title>
        <authorList>
            <person name="Goeker M."/>
        </authorList>
    </citation>
    <scope>NUCLEOTIDE SEQUENCE [LARGE SCALE GENOMIC DNA]</scope>
    <source>
        <strain evidence="2 3">DSM 21944</strain>
    </source>
</reference>
<protein>
    <submittedName>
        <fullName evidence="2">Sugar-specific transcriptional regulator TrmB</fullName>
    </submittedName>
</protein>
<dbReference type="InterPro" id="IPR002831">
    <property type="entry name" value="Tscrpt_reg_TrmB_N"/>
</dbReference>
<gene>
    <name evidence="2" type="ORF">EDC25_10792</name>
</gene>
<accession>A0A4R3LHC0</accession>
<name>A0A4R3LHC0_9GAMM</name>
<dbReference type="GO" id="GO:0003677">
    <property type="term" value="F:DNA binding"/>
    <property type="evidence" value="ECO:0007669"/>
    <property type="project" value="InterPro"/>
</dbReference>
<dbReference type="InterPro" id="IPR016032">
    <property type="entry name" value="Sig_transdc_resp-reg_C-effctor"/>
</dbReference>
<dbReference type="SUPFAM" id="SSF46894">
    <property type="entry name" value="C-terminal effector domain of the bipartite response regulators"/>
    <property type="match status" value="1"/>
</dbReference>